<dbReference type="AlphaFoldDB" id="A0A177WVQ2"/>
<reference evidence="5 6" key="1">
    <citation type="submission" date="2006-10" db="EMBL/GenBank/DDBJ databases">
        <title>The Genome Sequence of Batrachochytrium dendrobatidis JEL423.</title>
        <authorList>
            <consortium name="The Broad Institute Genome Sequencing Platform"/>
            <person name="Birren B."/>
            <person name="Lander E."/>
            <person name="Galagan J."/>
            <person name="Cuomo C."/>
            <person name="Devon K."/>
            <person name="Jaffe D."/>
            <person name="Butler J."/>
            <person name="Alvarez P."/>
            <person name="Gnerre S."/>
            <person name="Grabherr M."/>
            <person name="Kleber M."/>
            <person name="Mauceli E."/>
            <person name="Brockman W."/>
            <person name="Young S."/>
            <person name="LaButti K."/>
            <person name="Sykes S."/>
            <person name="DeCaprio D."/>
            <person name="Crawford M."/>
            <person name="Koehrsen M."/>
            <person name="Engels R."/>
            <person name="Montgomery P."/>
            <person name="Pearson M."/>
            <person name="Howarth C."/>
            <person name="Larson L."/>
            <person name="White J."/>
            <person name="O'Leary S."/>
            <person name="Kodira C."/>
            <person name="Zeng Q."/>
            <person name="Yandava C."/>
            <person name="Alvarado L."/>
            <person name="Longcore J."/>
            <person name="James T."/>
        </authorList>
    </citation>
    <scope>NUCLEOTIDE SEQUENCE [LARGE SCALE GENOMIC DNA]</scope>
    <source>
        <strain evidence="5 6">JEL423</strain>
    </source>
</reference>
<dbReference type="InterPro" id="IPR036400">
    <property type="entry name" value="Cyt_B5-like_heme/steroid_sf"/>
</dbReference>
<feature type="domain" description="Cytochrome b5 heme-binding" evidence="4">
    <location>
        <begin position="81"/>
        <end position="178"/>
    </location>
</feature>
<protein>
    <recommendedName>
        <fullName evidence="4">Cytochrome b5 heme-binding domain-containing protein</fullName>
    </recommendedName>
</protein>
<dbReference type="Gene3D" id="3.10.120.10">
    <property type="entry name" value="Cytochrome b5-like heme/steroid binding domain"/>
    <property type="match status" value="1"/>
</dbReference>
<dbReference type="PANTHER" id="PTHR10281">
    <property type="entry name" value="MEMBRANE-ASSOCIATED PROGESTERONE RECEPTOR COMPONENT-RELATED"/>
    <property type="match status" value="1"/>
</dbReference>
<feature type="transmembrane region" description="Helical" evidence="3">
    <location>
        <begin position="31"/>
        <end position="53"/>
    </location>
</feature>
<sequence length="194" mass="21205">MVNTAKSTDTKAQKPKTKTTPTEKPLPKGVGLLQILVSLCVLVGAIIATSYIVTDTYDFGGQTAVVRKLFRTYFPPKEIVLTPEMLATYDGSDPSKPIYIAISGIVYDVSEGKPYYGKGGSYSFFAGKDATRAYITGCFETDLTHDLRGLSDAQIESLSTWVDFYGDHKKYFKVGRVENPPIDPASPEPAPCKE</sequence>
<dbReference type="SMART" id="SM01117">
    <property type="entry name" value="Cyt-b5"/>
    <property type="match status" value="1"/>
</dbReference>
<dbReference type="STRING" id="403673.A0A177WVQ2"/>
<keyword evidence="3" id="KW-1133">Transmembrane helix</keyword>
<evidence type="ECO:0000256" key="3">
    <source>
        <dbReference type="SAM" id="Phobius"/>
    </source>
</evidence>
<dbReference type="InterPro" id="IPR050577">
    <property type="entry name" value="MAPR/NEUFC/NENF-like"/>
</dbReference>
<gene>
    <name evidence="5" type="ORF">BDEG_27392</name>
</gene>
<reference evidence="5 6" key="2">
    <citation type="submission" date="2016-05" db="EMBL/GenBank/DDBJ databases">
        <title>Lineage-specific infection strategies underlie the spectrum of fungal disease in amphibians.</title>
        <authorList>
            <person name="Cuomo C.A."/>
            <person name="Farrer R.A."/>
            <person name="James T."/>
            <person name="Longcore J."/>
            <person name="Birren B."/>
        </authorList>
    </citation>
    <scope>NUCLEOTIDE SEQUENCE [LARGE SCALE GENOMIC DNA]</scope>
    <source>
        <strain evidence="5 6">JEL423</strain>
    </source>
</reference>
<dbReference type="SUPFAM" id="SSF55856">
    <property type="entry name" value="Cytochrome b5-like heme/steroid binding domain"/>
    <property type="match status" value="1"/>
</dbReference>
<dbReference type="Proteomes" id="UP000077115">
    <property type="component" value="Unassembled WGS sequence"/>
</dbReference>
<evidence type="ECO:0000259" key="4">
    <source>
        <dbReference type="SMART" id="SM01117"/>
    </source>
</evidence>
<evidence type="ECO:0000256" key="2">
    <source>
        <dbReference type="SAM" id="MobiDB-lite"/>
    </source>
</evidence>
<comment type="similarity">
    <text evidence="1">Belongs to the cytochrome b5 family. MAPR subfamily.</text>
</comment>
<evidence type="ECO:0000313" key="6">
    <source>
        <dbReference type="Proteomes" id="UP000077115"/>
    </source>
</evidence>
<dbReference type="Pfam" id="PF00173">
    <property type="entry name" value="Cyt-b5"/>
    <property type="match status" value="1"/>
</dbReference>
<dbReference type="VEuPathDB" id="FungiDB:BDEG_27392"/>
<dbReference type="PANTHER" id="PTHR10281:SF76">
    <property type="entry name" value="CALCUTTA CUP-RELATED"/>
    <property type="match status" value="1"/>
</dbReference>
<organism evidence="5 6">
    <name type="scientific">Batrachochytrium dendrobatidis (strain JEL423)</name>
    <dbReference type="NCBI Taxonomy" id="403673"/>
    <lineage>
        <taxon>Eukaryota</taxon>
        <taxon>Fungi</taxon>
        <taxon>Fungi incertae sedis</taxon>
        <taxon>Chytridiomycota</taxon>
        <taxon>Chytridiomycota incertae sedis</taxon>
        <taxon>Chytridiomycetes</taxon>
        <taxon>Rhizophydiales</taxon>
        <taxon>Rhizophydiales incertae sedis</taxon>
        <taxon>Batrachochytrium</taxon>
    </lineage>
</organism>
<dbReference type="EMBL" id="DS022311">
    <property type="protein sequence ID" value="OAJ44127.1"/>
    <property type="molecule type" value="Genomic_DNA"/>
</dbReference>
<accession>A0A177WVQ2</accession>
<dbReference type="GO" id="GO:0020037">
    <property type="term" value="F:heme binding"/>
    <property type="evidence" value="ECO:0007669"/>
    <property type="project" value="UniProtKB-ARBA"/>
</dbReference>
<dbReference type="InterPro" id="IPR001199">
    <property type="entry name" value="Cyt_B5-like_heme/steroid-bd"/>
</dbReference>
<keyword evidence="3" id="KW-0472">Membrane</keyword>
<dbReference type="FunFam" id="3.10.120.10:FF:000003">
    <property type="entry name" value="membrane-associated progesterone receptor component 1"/>
    <property type="match status" value="1"/>
</dbReference>
<keyword evidence="3" id="KW-0812">Transmembrane</keyword>
<dbReference type="GO" id="GO:0012505">
    <property type="term" value="C:endomembrane system"/>
    <property type="evidence" value="ECO:0007669"/>
    <property type="project" value="TreeGrafter"/>
</dbReference>
<proteinExistence type="inferred from homology"/>
<feature type="region of interest" description="Disordered" evidence="2">
    <location>
        <begin position="1"/>
        <end position="23"/>
    </location>
</feature>
<dbReference type="GO" id="GO:0016020">
    <property type="term" value="C:membrane"/>
    <property type="evidence" value="ECO:0007669"/>
    <property type="project" value="TreeGrafter"/>
</dbReference>
<dbReference type="OrthoDB" id="10257697at2759"/>
<evidence type="ECO:0000313" key="5">
    <source>
        <dbReference type="EMBL" id="OAJ44127.1"/>
    </source>
</evidence>
<evidence type="ECO:0000256" key="1">
    <source>
        <dbReference type="ARBA" id="ARBA00038357"/>
    </source>
</evidence>
<dbReference type="eggNOG" id="KOG1110">
    <property type="taxonomic scope" value="Eukaryota"/>
</dbReference>
<name>A0A177WVQ2_BATDL</name>